<comment type="caution">
    <text evidence="2">The sequence shown here is derived from an EMBL/GenBank/DDBJ whole genome shotgun (WGS) entry which is preliminary data.</text>
</comment>
<name>A0A1G5G5F7_9GAMM</name>
<evidence type="ECO:0008006" key="4">
    <source>
        <dbReference type="Google" id="ProtNLM"/>
    </source>
</evidence>
<evidence type="ECO:0000313" key="3">
    <source>
        <dbReference type="Proteomes" id="UP000183031"/>
    </source>
</evidence>
<feature type="transmembrane region" description="Helical" evidence="1">
    <location>
        <begin position="234"/>
        <end position="253"/>
    </location>
</feature>
<dbReference type="Proteomes" id="UP000183031">
    <property type="component" value="Unassembled WGS sequence"/>
</dbReference>
<gene>
    <name evidence="2" type="ORF">SAMN02927935_01547</name>
</gene>
<dbReference type="Pfam" id="PF11750">
    <property type="entry name" value="DUF3307"/>
    <property type="match status" value="1"/>
</dbReference>
<reference evidence="2 3" key="1">
    <citation type="submission" date="2016-10" db="EMBL/GenBank/DDBJ databases">
        <authorList>
            <person name="Varghese N."/>
            <person name="Submissions S."/>
        </authorList>
    </citation>
    <scope>NUCLEOTIDE SEQUENCE [LARGE SCALE GENOMIC DNA]</scope>
    <source>
        <strain evidence="2 3">CGMCC 1.6853</strain>
    </source>
</reference>
<feature type="transmembrane region" description="Helical" evidence="1">
    <location>
        <begin position="70"/>
        <end position="89"/>
    </location>
</feature>
<protein>
    <recommendedName>
        <fullName evidence="4">DUF3307 domain-containing protein</fullName>
    </recommendedName>
</protein>
<dbReference type="InterPro" id="IPR021737">
    <property type="entry name" value="Phage_phiKZ_Orf197"/>
</dbReference>
<feature type="transmembrane region" description="Helical" evidence="1">
    <location>
        <begin position="195"/>
        <end position="214"/>
    </location>
</feature>
<accession>A0A1G5G5F7</accession>
<keyword evidence="1" id="KW-1133">Transmembrane helix</keyword>
<feature type="transmembrane region" description="Helical" evidence="1">
    <location>
        <begin position="142"/>
        <end position="164"/>
    </location>
</feature>
<organism evidence="2 3">
    <name type="scientific">Serratia nematodiphila</name>
    <dbReference type="NCBI Taxonomy" id="458197"/>
    <lineage>
        <taxon>Bacteria</taxon>
        <taxon>Pseudomonadati</taxon>
        <taxon>Pseudomonadota</taxon>
        <taxon>Gammaproteobacteria</taxon>
        <taxon>Enterobacterales</taxon>
        <taxon>Yersiniaceae</taxon>
        <taxon>Serratia</taxon>
    </lineage>
</organism>
<proteinExistence type="predicted"/>
<keyword evidence="3" id="KW-1185">Reference proteome</keyword>
<keyword evidence="1" id="KW-0812">Transmembrane</keyword>
<evidence type="ECO:0000313" key="2">
    <source>
        <dbReference type="EMBL" id="SCY46782.1"/>
    </source>
</evidence>
<keyword evidence="1" id="KW-0472">Membrane</keyword>
<dbReference type="EMBL" id="FMUT01000004">
    <property type="protein sequence ID" value="SCY46782.1"/>
    <property type="molecule type" value="Genomic_DNA"/>
</dbReference>
<feature type="transmembrane region" description="Helical" evidence="1">
    <location>
        <begin position="43"/>
        <end position="63"/>
    </location>
</feature>
<evidence type="ECO:0000256" key="1">
    <source>
        <dbReference type="SAM" id="Phobius"/>
    </source>
</evidence>
<sequence>MDLTYAPLLAWLLLVHLLADFPLQPLSWVEDKIQHRARSRFLLLHALLHGVLAAWAVAGFGLLHGGLSSLQVLASLLAIAVSHYLIDLLKVTAMNRLSPARSFLLDQGLHLAVIALLWLGLTPNAGELLAALGRQLGRWQTGLVLVAYSLIYLPMSLLIGQLLAHWTPQMPPSAKADNDSLLRAGKQIGYLERTLILTFVLLGQIPAIGFLLAAKSIFRFGDLRQSDDKMRTEYVLLGTLFSFTLTIMLGLLVNKLL</sequence>
<dbReference type="RefSeq" id="WP_004935091.1">
    <property type="nucleotide sequence ID" value="NZ_CBCSIN010000002.1"/>
</dbReference>